<dbReference type="Gene3D" id="1.10.510.10">
    <property type="entry name" value="Transferase(Phosphotransferase) domain 1"/>
    <property type="match status" value="1"/>
</dbReference>
<dbReference type="GO" id="GO:0004674">
    <property type="term" value="F:protein serine/threonine kinase activity"/>
    <property type="evidence" value="ECO:0007669"/>
    <property type="project" value="TreeGrafter"/>
</dbReference>
<dbReference type="PANTHER" id="PTHR24359">
    <property type="entry name" value="SERINE/THREONINE-PROTEIN KINASE SBK1"/>
    <property type="match status" value="1"/>
</dbReference>
<feature type="region of interest" description="Disordered" evidence="1">
    <location>
        <begin position="35"/>
        <end position="69"/>
    </location>
</feature>
<dbReference type="AlphaFoldDB" id="A0AAD4HX05"/>
<sequence>MRNLKIMKGFKTKWQKLARGVRDVSKLTLESLGLPRRARTQPTTEASSSLADGNPLVDAIKGNPLPPPPASLWSHGDVPGTRSLKTCEDAGAAALLRQGIQAIQEPLPTQPLPELTIAHAGGSFEPGDVDRATVIDEADYVDHSEANAEGDSEAIAERKLAEMDDKLRQQSRLPFNGSPPGYYLPNDSLQSILAPDAIQEIIPCIARGLSADEANELVQVICGLGEEEKKPTKSFRKILAILILIGKAGHILEFVDADVSDAKLPLCKLPGDARPFQLCLAGSKLAIPLFALWKSRDIELFEDKQWETLAPFFSREVEGDERVRSYKLTTQHPLPFDIIKENECARTASGNPSSAETPGDSNPRALAHFMNGAHGHVWRVTIHRAHHSLTSYRGNEGNPSLAVKKLLASDREEFKNEVSILTRLNRDKHPHLVKLLLTMEIQGSPGKGIDFYLMFPLADSNLRQFWQHHFPHPPGMQATYGRWVARQLAGLTQALCKLHDLNEREVQDDAASSRTDPFYGIHGDIKPENLLWYKDWEGPSPPSPAPQGGRDPLGVLQLADFGVSRLHHTATRSVADLRRATKTYAAPEVEWGENSCSRSFDIWSLGCVFLEFICWLVLGGSGTENPVDTFQTERYLDFKNKSLAGTIQDTFYYGARGKDRTKFEVNPAVIELINTIQKAPACSAFVDDILHIISNKMLVVEPRKTSLKQRQHDVGMGKRRISCLDLHNWFKVEMRIPARLETDRDDDYFISRLLHNLNRLNSLHNLNRLNSLHNLNRLYNLHNLNNPKHSSPSK</sequence>
<dbReference type="GO" id="GO:0005524">
    <property type="term" value="F:ATP binding"/>
    <property type="evidence" value="ECO:0007669"/>
    <property type="project" value="InterPro"/>
</dbReference>
<gene>
    <name evidence="3" type="ORF">NEMBOFW57_000344</name>
</gene>
<keyword evidence="4" id="KW-1185">Reference proteome</keyword>
<reference evidence="3" key="1">
    <citation type="submission" date="2023-02" db="EMBL/GenBank/DDBJ databases">
        <authorList>
            <person name="Palmer J.M."/>
        </authorList>
    </citation>
    <scope>NUCLEOTIDE SEQUENCE</scope>
    <source>
        <strain evidence="3">FW57</strain>
    </source>
</reference>
<organism evidence="3 4">
    <name type="scientific">Staphylotrichum longicolle</name>
    <dbReference type="NCBI Taxonomy" id="669026"/>
    <lineage>
        <taxon>Eukaryota</taxon>
        <taxon>Fungi</taxon>
        <taxon>Dikarya</taxon>
        <taxon>Ascomycota</taxon>
        <taxon>Pezizomycotina</taxon>
        <taxon>Sordariomycetes</taxon>
        <taxon>Sordariomycetidae</taxon>
        <taxon>Sordariales</taxon>
        <taxon>Chaetomiaceae</taxon>
        <taxon>Staphylotrichum</taxon>
    </lineage>
</organism>
<evidence type="ECO:0000256" key="1">
    <source>
        <dbReference type="SAM" id="MobiDB-lite"/>
    </source>
</evidence>
<dbReference type="EMBL" id="JAHCVI010000001">
    <property type="protein sequence ID" value="KAG7290344.1"/>
    <property type="molecule type" value="Genomic_DNA"/>
</dbReference>
<name>A0AAD4HX05_9PEZI</name>
<evidence type="ECO:0000259" key="2">
    <source>
        <dbReference type="PROSITE" id="PS50011"/>
    </source>
</evidence>
<accession>A0AAD4HX05</accession>
<comment type="caution">
    <text evidence="3">The sequence shown here is derived from an EMBL/GenBank/DDBJ whole genome shotgun (WGS) entry which is preliminary data.</text>
</comment>
<dbReference type="CDD" id="cd00180">
    <property type="entry name" value="PKc"/>
    <property type="match status" value="1"/>
</dbReference>
<dbReference type="Pfam" id="PF00069">
    <property type="entry name" value="Pkinase"/>
    <property type="match status" value="1"/>
</dbReference>
<dbReference type="InterPro" id="IPR000719">
    <property type="entry name" value="Prot_kinase_dom"/>
</dbReference>
<dbReference type="SMART" id="SM00220">
    <property type="entry name" value="S_TKc"/>
    <property type="match status" value="1"/>
</dbReference>
<evidence type="ECO:0000313" key="4">
    <source>
        <dbReference type="Proteomes" id="UP001197093"/>
    </source>
</evidence>
<dbReference type="PROSITE" id="PS50011">
    <property type="entry name" value="PROTEIN_KINASE_DOM"/>
    <property type="match status" value="1"/>
</dbReference>
<dbReference type="Proteomes" id="UP001197093">
    <property type="component" value="Unassembled WGS sequence"/>
</dbReference>
<dbReference type="SUPFAM" id="SSF56112">
    <property type="entry name" value="Protein kinase-like (PK-like)"/>
    <property type="match status" value="1"/>
</dbReference>
<feature type="domain" description="Protein kinase" evidence="2">
    <location>
        <begin position="363"/>
        <end position="730"/>
    </location>
</feature>
<proteinExistence type="predicted"/>
<feature type="compositionally biased region" description="Polar residues" evidence="1">
    <location>
        <begin position="40"/>
        <end position="51"/>
    </location>
</feature>
<protein>
    <recommendedName>
        <fullName evidence="2">Protein kinase domain-containing protein</fullName>
    </recommendedName>
</protein>
<dbReference type="PANTHER" id="PTHR24359:SF1">
    <property type="entry name" value="INHIBITOR OF NUCLEAR FACTOR KAPPA-B KINASE EPSILON SUBUNIT HOMOLOG 1-RELATED"/>
    <property type="match status" value="1"/>
</dbReference>
<dbReference type="InterPro" id="IPR011009">
    <property type="entry name" value="Kinase-like_dom_sf"/>
</dbReference>
<evidence type="ECO:0000313" key="3">
    <source>
        <dbReference type="EMBL" id="KAG7290344.1"/>
    </source>
</evidence>